<dbReference type="Proteomes" id="UP000001514">
    <property type="component" value="Unassembled WGS sequence"/>
</dbReference>
<dbReference type="Gramene" id="EFJ25200">
    <property type="protein sequence ID" value="EFJ25200"/>
    <property type="gene ID" value="SELMODRAFT_442157"/>
</dbReference>
<keyword evidence="2" id="KW-1185">Reference proteome</keyword>
<dbReference type="AlphaFoldDB" id="D8RR90"/>
<sequence>MPYPNVLFAAEGSAIDPPFVKMDDYYECFERAQDKQDFEVLGDGDSGPFRKVAISQKAVAKTKVYPPADLAAMVVEGVYVGWKSFFDALDQSYTNLELKEVHHYNNVIFESQEVNKAVYDGIKQLCDKKYQLLIKAHTQIIVTGIPLRPRHVNL</sequence>
<protein>
    <submittedName>
        <fullName evidence="1">Uncharacterized protein</fullName>
    </submittedName>
</protein>
<gene>
    <name evidence="1" type="ORF">SELMODRAFT_442157</name>
</gene>
<name>D8RR90_SELML</name>
<dbReference type="InParanoid" id="D8RR90"/>
<dbReference type="KEGG" id="smo:SELMODRAFT_442157"/>
<evidence type="ECO:0000313" key="1">
    <source>
        <dbReference type="EMBL" id="EFJ25200.1"/>
    </source>
</evidence>
<dbReference type="EMBL" id="GL377587">
    <property type="protein sequence ID" value="EFJ25200.1"/>
    <property type="molecule type" value="Genomic_DNA"/>
</dbReference>
<organism evidence="2">
    <name type="scientific">Selaginella moellendorffii</name>
    <name type="common">Spikemoss</name>
    <dbReference type="NCBI Taxonomy" id="88036"/>
    <lineage>
        <taxon>Eukaryota</taxon>
        <taxon>Viridiplantae</taxon>
        <taxon>Streptophyta</taxon>
        <taxon>Embryophyta</taxon>
        <taxon>Tracheophyta</taxon>
        <taxon>Lycopodiopsida</taxon>
        <taxon>Selaginellales</taxon>
        <taxon>Selaginellaceae</taxon>
        <taxon>Selaginella</taxon>
    </lineage>
</organism>
<accession>D8RR90</accession>
<proteinExistence type="predicted"/>
<evidence type="ECO:0000313" key="2">
    <source>
        <dbReference type="Proteomes" id="UP000001514"/>
    </source>
</evidence>
<reference evidence="1 2" key="1">
    <citation type="journal article" date="2011" name="Science">
        <title>The Selaginella genome identifies genetic changes associated with the evolution of vascular plants.</title>
        <authorList>
            <person name="Banks J.A."/>
            <person name="Nishiyama T."/>
            <person name="Hasebe M."/>
            <person name="Bowman J.L."/>
            <person name="Gribskov M."/>
            <person name="dePamphilis C."/>
            <person name="Albert V.A."/>
            <person name="Aono N."/>
            <person name="Aoyama T."/>
            <person name="Ambrose B.A."/>
            <person name="Ashton N.W."/>
            <person name="Axtell M.J."/>
            <person name="Barker E."/>
            <person name="Barker M.S."/>
            <person name="Bennetzen J.L."/>
            <person name="Bonawitz N.D."/>
            <person name="Chapple C."/>
            <person name="Cheng C."/>
            <person name="Correa L.G."/>
            <person name="Dacre M."/>
            <person name="DeBarry J."/>
            <person name="Dreyer I."/>
            <person name="Elias M."/>
            <person name="Engstrom E.M."/>
            <person name="Estelle M."/>
            <person name="Feng L."/>
            <person name="Finet C."/>
            <person name="Floyd S.K."/>
            <person name="Frommer W.B."/>
            <person name="Fujita T."/>
            <person name="Gramzow L."/>
            <person name="Gutensohn M."/>
            <person name="Harholt J."/>
            <person name="Hattori M."/>
            <person name="Heyl A."/>
            <person name="Hirai T."/>
            <person name="Hiwatashi Y."/>
            <person name="Ishikawa M."/>
            <person name="Iwata M."/>
            <person name="Karol K.G."/>
            <person name="Koehler B."/>
            <person name="Kolukisaoglu U."/>
            <person name="Kubo M."/>
            <person name="Kurata T."/>
            <person name="Lalonde S."/>
            <person name="Li K."/>
            <person name="Li Y."/>
            <person name="Litt A."/>
            <person name="Lyons E."/>
            <person name="Manning G."/>
            <person name="Maruyama T."/>
            <person name="Michael T.P."/>
            <person name="Mikami K."/>
            <person name="Miyazaki S."/>
            <person name="Morinaga S."/>
            <person name="Murata T."/>
            <person name="Mueller-Roeber B."/>
            <person name="Nelson D.R."/>
            <person name="Obara M."/>
            <person name="Oguri Y."/>
            <person name="Olmstead R.G."/>
            <person name="Onodera N."/>
            <person name="Petersen B.L."/>
            <person name="Pils B."/>
            <person name="Prigge M."/>
            <person name="Rensing S.A."/>
            <person name="Riano-Pachon D.M."/>
            <person name="Roberts A.W."/>
            <person name="Sato Y."/>
            <person name="Scheller H.V."/>
            <person name="Schulz B."/>
            <person name="Schulz C."/>
            <person name="Shakirov E.V."/>
            <person name="Shibagaki N."/>
            <person name="Shinohara N."/>
            <person name="Shippen D.E."/>
            <person name="Soerensen I."/>
            <person name="Sotooka R."/>
            <person name="Sugimoto N."/>
            <person name="Sugita M."/>
            <person name="Sumikawa N."/>
            <person name="Tanurdzic M."/>
            <person name="Theissen G."/>
            <person name="Ulvskov P."/>
            <person name="Wakazuki S."/>
            <person name="Weng J.K."/>
            <person name="Willats W.W."/>
            <person name="Wipf D."/>
            <person name="Wolf P.G."/>
            <person name="Yang L."/>
            <person name="Zimmer A.D."/>
            <person name="Zhu Q."/>
            <person name="Mitros T."/>
            <person name="Hellsten U."/>
            <person name="Loque D."/>
            <person name="Otillar R."/>
            <person name="Salamov A."/>
            <person name="Schmutz J."/>
            <person name="Shapiro H."/>
            <person name="Lindquist E."/>
            <person name="Lucas S."/>
            <person name="Rokhsar D."/>
            <person name="Grigoriev I.V."/>
        </authorList>
    </citation>
    <scope>NUCLEOTIDE SEQUENCE [LARGE SCALE GENOMIC DNA]</scope>
</reference>
<dbReference type="HOGENOM" id="CLU_1707318_0_0_1"/>